<dbReference type="KEGG" id="nfu:107388898"/>
<dbReference type="GeneID" id="107388898"/>
<evidence type="ECO:0000259" key="15">
    <source>
        <dbReference type="PROSITE" id="PS51034"/>
    </source>
</evidence>
<dbReference type="PANTHER" id="PTHR11576">
    <property type="entry name" value="ZONA PELLUCIDA SPERM-BINDING PROTEIN 3"/>
    <property type="match status" value="1"/>
</dbReference>
<dbReference type="GO" id="GO:0005886">
    <property type="term" value="C:plasma membrane"/>
    <property type="evidence" value="ECO:0007669"/>
    <property type="project" value="UniProtKB-SubCell"/>
</dbReference>
<evidence type="ECO:0000256" key="7">
    <source>
        <dbReference type="ARBA" id="ARBA00022685"/>
    </source>
</evidence>
<evidence type="ECO:0000256" key="6">
    <source>
        <dbReference type="ARBA" id="ARBA00022530"/>
    </source>
</evidence>
<evidence type="ECO:0000313" key="18">
    <source>
        <dbReference type="Proteomes" id="UP000694548"/>
    </source>
</evidence>
<comment type="similarity">
    <text evidence="2 14">Belongs to the ZP domain family. ZPC subfamily.</text>
</comment>
<dbReference type="Proteomes" id="UP000694548">
    <property type="component" value="Chromosome sgr13"/>
</dbReference>
<evidence type="ECO:0000256" key="14">
    <source>
        <dbReference type="RuleBase" id="RU367066"/>
    </source>
</evidence>
<evidence type="ECO:0000256" key="3">
    <source>
        <dbReference type="ARBA" id="ARBA00017980"/>
    </source>
</evidence>
<organism evidence="17 18">
    <name type="scientific">Nothobranchius furzeri</name>
    <name type="common">Turquoise killifish</name>
    <dbReference type="NCBI Taxonomy" id="105023"/>
    <lineage>
        <taxon>Eukaryota</taxon>
        <taxon>Metazoa</taxon>
        <taxon>Chordata</taxon>
        <taxon>Craniata</taxon>
        <taxon>Vertebrata</taxon>
        <taxon>Euteleostomi</taxon>
        <taxon>Actinopterygii</taxon>
        <taxon>Neopterygii</taxon>
        <taxon>Teleostei</taxon>
        <taxon>Neoteleostei</taxon>
        <taxon>Acanthomorphata</taxon>
        <taxon>Ovalentaria</taxon>
        <taxon>Atherinomorphae</taxon>
        <taxon>Cyprinodontiformes</taxon>
        <taxon>Nothobranchiidae</taxon>
        <taxon>Nothobranchius</taxon>
    </lineage>
</organism>
<name>A0A8C6P5W2_NOTFU</name>
<evidence type="ECO:0000256" key="10">
    <source>
        <dbReference type="ARBA" id="ARBA00022989"/>
    </source>
</evidence>
<dbReference type="GO" id="GO:0035803">
    <property type="term" value="P:egg coat formation"/>
    <property type="evidence" value="ECO:0007669"/>
    <property type="project" value="UniProtKB-UniRule"/>
</dbReference>
<comment type="PTM">
    <text evidence="14">Proteolytically cleaved before the transmembrane segment to yield the secreted ectodomain incorporated in the zona pellucida.</text>
</comment>
<keyword evidence="4 14" id="KW-1003">Cell membrane</keyword>
<dbReference type="GO" id="GO:0035805">
    <property type="term" value="C:egg coat"/>
    <property type="evidence" value="ECO:0007669"/>
    <property type="project" value="UniProtKB-SubCell"/>
</dbReference>
<gene>
    <name evidence="17" type="primary">LOC107388898</name>
    <name evidence="16" type="ORF">G4P62_012844</name>
</gene>
<keyword evidence="5 14" id="KW-0964">Secreted</keyword>
<evidence type="ECO:0000256" key="9">
    <source>
        <dbReference type="ARBA" id="ARBA00022729"/>
    </source>
</evidence>
<evidence type="ECO:0000313" key="17">
    <source>
        <dbReference type="Ensembl" id="ENSNFUP00015038877.1"/>
    </source>
</evidence>
<dbReference type="FunFam" id="2.60.40.4100:FF:000002">
    <property type="entry name" value="Zona pellucida sperm-binding protein 3"/>
    <property type="match status" value="1"/>
</dbReference>
<keyword evidence="18" id="KW-1185">Reference proteome</keyword>
<dbReference type="InterPro" id="IPR055355">
    <property type="entry name" value="ZP-C"/>
</dbReference>
<keyword evidence="10" id="KW-1133">Transmembrane helix</keyword>
<reference evidence="16" key="2">
    <citation type="submission" date="2020-03" db="EMBL/GenBank/DDBJ databases">
        <title>Intra-Species Differences in Population Size shape Life History and Genome Evolution.</title>
        <authorList>
            <person name="Willemsen D."/>
            <person name="Cui R."/>
            <person name="Valenzano D.R."/>
        </authorList>
    </citation>
    <scope>NUCLEOTIDE SEQUENCE</scope>
    <source>
        <strain evidence="16">GRZ</strain>
        <tissue evidence="16">Whole</tissue>
    </source>
</reference>
<dbReference type="Gene3D" id="2.60.40.3210">
    <property type="entry name" value="Zona pellucida, ZP-N domain"/>
    <property type="match status" value="1"/>
</dbReference>
<sequence>MKLAAVCVVVLVLIGSFCDAQPQISKLKYPPVPQYPAKNPPEVQQQKQTFEKELTWKYPENPPPEVKPEVPFELRYPVAAATVAVDCRESIAHVEVKEDMFGIGQLVSPADLTLGTCGPISEDTVAQVLIFESALQDCGSTLTMTDDSFIYTFTLNYNPTPLGSAPVVRTNNAAVVVECHYPRKQNVSSLPLTPHWVPFSAVKMAEEFLYFTLKLMTDDWLYERPSHMYFLGDMIHIEAAVKEYFHVPLRVYVDECVATLSPDANSSPSYAFIDNHGCFMDARITGSDSRFMPRTTEDKLQFQLEAFRFQGADSGVMYITCHLVATSAAYVIDTEHRACSYINGWTEVSGADVCGSCESGTFVPYVAPVITPGVATVPIPPVMPPPVMPPPAPPAPPAYPQYPSKYPTKIRPSREAAKLEGIEWEGFVTLGPIPVKEKKKA</sequence>
<dbReference type="Pfam" id="PF00100">
    <property type="entry name" value="Zona_pellucida"/>
    <property type="match status" value="1"/>
</dbReference>
<dbReference type="Proteomes" id="UP000822369">
    <property type="component" value="Chromosome 4"/>
</dbReference>
<dbReference type="GO" id="GO:0035804">
    <property type="term" value="F:structural constituent of egg coat"/>
    <property type="evidence" value="ECO:0007669"/>
    <property type="project" value="UniProtKB-UniRule"/>
</dbReference>
<keyword evidence="12 14" id="KW-1015">Disulfide bond</keyword>
<evidence type="ECO:0000256" key="1">
    <source>
        <dbReference type="ARBA" id="ARBA00004498"/>
    </source>
</evidence>
<dbReference type="InterPro" id="IPR048290">
    <property type="entry name" value="ZP_chr"/>
</dbReference>
<comment type="function">
    <text evidence="14">Component of the zona pellucida, an extracellular matrix surrounding oocytes which mediates sperm binding, induction of the acrosome reaction and prevents post-fertilization polyspermy. The zona pellucida is composed of 3 to 4 glycoproteins, ZP1, ZP2, ZP3, and ZP4. ZP3 is essential for sperm binding and zona matrix formation.</text>
</comment>
<evidence type="ECO:0000313" key="16">
    <source>
        <dbReference type="EMBL" id="KAF7224615.1"/>
    </source>
</evidence>
<proteinExistence type="inferred from homology"/>
<dbReference type="PRINTS" id="PR00023">
    <property type="entry name" value="ZPELLUCIDA"/>
</dbReference>
<dbReference type="SMART" id="SM00241">
    <property type="entry name" value="ZP"/>
    <property type="match status" value="1"/>
</dbReference>
<keyword evidence="9 14" id="KW-0732">Signal</keyword>
<dbReference type="InterPro" id="IPR001507">
    <property type="entry name" value="ZP_dom"/>
</dbReference>
<feature type="domain" description="ZP" evidence="15">
    <location>
        <begin position="86"/>
        <end position="346"/>
    </location>
</feature>
<dbReference type="GO" id="GO:2000344">
    <property type="term" value="P:positive regulation of acrosome reaction"/>
    <property type="evidence" value="ECO:0007669"/>
    <property type="project" value="UniProtKB-UniRule"/>
</dbReference>
<feature type="signal peptide" evidence="14">
    <location>
        <begin position="1"/>
        <end position="20"/>
    </location>
</feature>
<protein>
    <recommendedName>
        <fullName evidence="3 14">Zona pellucida sperm-binding protein 3</fullName>
    </recommendedName>
</protein>
<keyword evidence="11" id="KW-0472">Membrane</keyword>
<dbReference type="Gene3D" id="2.60.40.4100">
    <property type="entry name" value="Zona pellucida, ZP-C domain"/>
    <property type="match status" value="1"/>
</dbReference>
<dbReference type="PROSITE" id="PS51034">
    <property type="entry name" value="ZP_2"/>
    <property type="match status" value="1"/>
</dbReference>
<keyword evidence="7 14" id="KW-0165">Cleavage on pair of basic residues</keyword>
<evidence type="ECO:0000256" key="12">
    <source>
        <dbReference type="ARBA" id="ARBA00023157"/>
    </source>
</evidence>
<dbReference type="InterPro" id="IPR055356">
    <property type="entry name" value="ZP-N"/>
</dbReference>
<dbReference type="EMBL" id="JAAVVJ010000004">
    <property type="protein sequence ID" value="KAF7224615.1"/>
    <property type="molecule type" value="Genomic_DNA"/>
</dbReference>
<keyword evidence="13" id="KW-0325">Glycoprotein</keyword>
<keyword evidence="6 14" id="KW-0272">Extracellular matrix</keyword>
<dbReference type="FunFam" id="2.60.40.3210:FF:000001">
    <property type="entry name" value="Zona pellucida sperm-binding protein 3"/>
    <property type="match status" value="1"/>
</dbReference>
<keyword evidence="8" id="KW-0812">Transmembrane</keyword>
<evidence type="ECO:0000256" key="5">
    <source>
        <dbReference type="ARBA" id="ARBA00022525"/>
    </source>
</evidence>
<dbReference type="OMA" id="PSYAFID"/>
<accession>A0A8C6P5W2</accession>
<evidence type="ECO:0000256" key="8">
    <source>
        <dbReference type="ARBA" id="ARBA00022692"/>
    </source>
</evidence>
<dbReference type="PANTHER" id="PTHR11576:SF2">
    <property type="entry name" value="ZONA PELLUCIDA SPERM-BINDING PROTEIN 3"/>
    <property type="match status" value="1"/>
</dbReference>
<evidence type="ECO:0000256" key="13">
    <source>
        <dbReference type="ARBA" id="ARBA00023180"/>
    </source>
</evidence>
<dbReference type="Ensembl" id="ENSNFUT00015040584.1">
    <property type="protein sequence ID" value="ENSNFUP00015038877.1"/>
    <property type="gene ID" value="ENSNFUG00015018748.1"/>
</dbReference>
<evidence type="ECO:0000256" key="4">
    <source>
        <dbReference type="ARBA" id="ARBA00022475"/>
    </source>
</evidence>
<evidence type="ECO:0000256" key="2">
    <source>
        <dbReference type="ARBA" id="ARBA00006735"/>
    </source>
</evidence>
<comment type="domain">
    <text evidence="14">The ZP domain is involved in the polymerization of the ZP proteins to form the zona pellucida.</text>
</comment>
<reference evidence="17" key="3">
    <citation type="submission" date="2025-05" db="UniProtKB">
        <authorList>
            <consortium name="Ensembl"/>
        </authorList>
    </citation>
    <scope>IDENTIFICATION</scope>
</reference>
<comment type="subcellular location">
    <subcellularLocation>
        <location evidence="1">Secreted</location>
        <location evidence="1">Extracellular space</location>
        <location evidence="1">Extracellular matrix</location>
    </subcellularLocation>
    <subcellularLocation>
        <location evidence="14">Zona pellucida</location>
    </subcellularLocation>
    <subcellularLocation>
        <location evidence="14">Cell membrane</location>
        <topology evidence="14">Single-pass type I membrane protein</topology>
    </subcellularLocation>
</comment>
<dbReference type="GO" id="GO:0007339">
    <property type="term" value="P:binding of sperm to zona pellucida"/>
    <property type="evidence" value="ECO:0007669"/>
    <property type="project" value="UniProtKB-UniRule"/>
</dbReference>
<dbReference type="AlphaFoldDB" id="A0A8C6P5W2"/>
<feature type="chain" id="PRO_5044520953" description="Zona pellucida sperm-binding protein 3" evidence="14">
    <location>
        <begin position="21"/>
        <end position="441"/>
    </location>
</feature>
<dbReference type="OrthoDB" id="8880842at2759"/>
<dbReference type="GO" id="GO:0032190">
    <property type="term" value="F:acrosin binding"/>
    <property type="evidence" value="ECO:0007669"/>
    <property type="project" value="TreeGrafter"/>
</dbReference>
<reference evidence="17" key="1">
    <citation type="submission" date="2014-08" db="EMBL/GenBank/DDBJ databases">
        <authorList>
            <person name="Senf B."/>
            <person name="Petzold A."/>
            <person name="Downie B.R."/>
            <person name="Koch P."/>
            <person name="Platzer M."/>
        </authorList>
    </citation>
    <scope>NUCLEOTIDE SEQUENCE [LARGE SCALE GENOMIC DNA]</scope>
    <source>
        <strain evidence="17">GRZ</strain>
    </source>
</reference>
<dbReference type="InterPro" id="IPR042235">
    <property type="entry name" value="ZP-C_dom"/>
</dbReference>
<dbReference type="RefSeq" id="XP_015820177.1">
    <property type="nucleotide sequence ID" value="XM_015964691.3"/>
</dbReference>
<dbReference type="GeneTree" id="ENSGT01030000234567"/>
<evidence type="ECO:0000256" key="11">
    <source>
        <dbReference type="ARBA" id="ARBA00023136"/>
    </source>
</evidence>
<dbReference type="Pfam" id="PF23344">
    <property type="entry name" value="ZP-N"/>
    <property type="match status" value="1"/>
</dbReference>